<sequence length="128" mass="13478">MKKKVMRGITAVVLSIGVAVSFTTVSSAEEATSGGLAISNSTVTPFGGGKVGGGTWEHNVWTHGFLNKYKSASSKYWHKTKVHGSSAALGASTPVRDCVGKDKSSYAKMTKKTNATAYVNWNTSCSLK</sequence>
<dbReference type="RefSeq" id="WP_061803011.1">
    <property type="nucleotide sequence ID" value="NZ_FOXX01000016.1"/>
</dbReference>
<dbReference type="Proteomes" id="UP000182762">
    <property type="component" value="Unassembled WGS sequence"/>
</dbReference>
<reference evidence="2 3" key="1">
    <citation type="submission" date="2016-10" db="EMBL/GenBank/DDBJ databases">
        <authorList>
            <person name="Varghese N."/>
            <person name="Submissions S."/>
        </authorList>
    </citation>
    <scope>NUCLEOTIDE SEQUENCE [LARGE SCALE GENOMIC DNA]</scope>
    <source>
        <strain evidence="2 3">DSM 13796</strain>
    </source>
</reference>
<feature type="signal peptide" evidence="1">
    <location>
        <begin position="1"/>
        <end position="27"/>
    </location>
</feature>
<dbReference type="Gene3D" id="2.60.40.2850">
    <property type="match status" value="1"/>
</dbReference>
<proteinExistence type="predicted"/>
<gene>
    <name evidence="2" type="ORF">SAMN02745910_04486</name>
</gene>
<evidence type="ECO:0000313" key="2">
    <source>
        <dbReference type="EMBL" id="SFQ85825.1"/>
    </source>
</evidence>
<dbReference type="EMBL" id="FOXX01000016">
    <property type="protein sequence ID" value="SFQ85825.1"/>
    <property type="molecule type" value="Genomic_DNA"/>
</dbReference>
<name>A0A1I6BY74_9BACI</name>
<dbReference type="GeneID" id="93713020"/>
<evidence type="ECO:0000256" key="1">
    <source>
        <dbReference type="SAM" id="SignalP"/>
    </source>
</evidence>
<evidence type="ECO:0000313" key="3">
    <source>
        <dbReference type="Proteomes" id="UP000182762"/>
    </source>
</evidence>
<comment type="caution">
    <text evidence="2">The sequence shown here is derived from an EMBL/GenBank/DDBJ whole genome shotgun (WGS) entry which is preliminary data.</text>
</comment>
<accession>A0A1I6BY74</accession>
<protein>
    <submittedName>
        <fullName evidence="2">Bacteriocin (Lactococcin_972)</fullName>
    </submittedName>
</protein>
<organism evidence="2 3">
    <name type="scientific">Priestia endophytica DSM 13796</name>
    <dbReference type="NCBI Taxonomy" id="1121089"/>
    <lineage>
        <taxon>Bacteria</taxon>
        <taxon>Bacillati</taxon>
        <taxon>Bacillota</taxon>
        <taxon>Bacilli</taxon>
        <taxon>Bacillales</taxon>
        <taxon>Bacillaceae</taxon>
        <taxon>Priestia</taxon>
    </lineage>
</organism>
<feature type="chain" id="PRO_5047433540" evidence="1">
    <location>
        <begin position="28"/>
        <end position="128"/>
    </location>
</feature>
<keyword evidence="3" id="KW-1185">Reference proteome</keyword>
<keyword evidence="1" id="KW-0732">Signal</keyword>